<dbReference type="InterPro" id="IPR019159">
    <property type="entry name" value="CCDC93_CC"/>
</dbReference>
<dbReference type="GO" id="GO:0006893">
    <property type="term" value="P:Golgi to plasma membrane transport"/>
    <property type="evidence" value="ECO:0007669"/>
    <property type="project" value="TreeGrafter"/>
</dbReference>
<accession>A0A060XWT9</accession>
<evidence type="ECO:0000313" key="5">
    <source>
        <dbReference type="Proteomes" id="UP000193380"/>
    </source>
</evidence>
<dbReference type="AlphaFoldDB" id="A0A060XWT9"/>
<dbReference type="Proteomes" id="UP000193380">
    <property type="component" value="Unassembled WGS sequence"/>
</dbReference>
<evidence type="ECO:0000313" key="4">
    <source>
        <dbReference type="EMBL" id="CDQ81400.1"/>
    </source>
</evidence>
<protein>
    <recommendedName>
        <fullName evidence="1">Coiled-coil domain-containing protein 93</fullName>
    </recommendedName>
</protein>
<gene>
    <name evidence="4" type="ORF">GSONMT00007495001</name>
</gene>
<dbReference type="PANTHER" id="PTHR16441:SF0">
    <property type="entry name" value="COILED-COIL DOMAIN-CONTAINING PROTEIN 93"/>
    <property type="match status" value="1"/>
</dbReference>
<proteinExistence type="predicted"/>
<evidence type="ECO:0000256" key="1">
    <source>
        <dbReference type="ARBA" id="ARBA00016765"/>
    </source>
</evidence>
<dbReference type="Pfam" id="PF09762">
    <property type="entry name" value="CCDC93_CC"/>
    <property type="match status" value="1"/>
</dbReference>
<name>A0A060XWT9_ONCMY</name>
<dbReference type="PaxDb" id="8022-A0A060XWT9"/>
<dbReference type="STRING" id="8022.A0A060XWT9"/>
<feature type="region of interest" description="Disordered" evidence="2">
    <location>
        <begin position="1"/>
        <end position="30"/>
    </location>
</feature>
<dbReference type="InterPro" id="IPR039116">
    <property type="entry name" value="CCDC93"/>
</dbReference>
<organism evidence="4 5">
    <name type="scientific">Oncorhynchus mykiss</name>
    <name type="common">Rainbow trout</name>
    <name type="synonym">Salmo gairdneri</name>
    <dbReference type="NCBI Taxonomy" id="8022"/>
    <lineage>
        <taxon>Eukaryota</taxon>
        <taxon>Metazoa</taxon>
        <taxon>Chordata</taxon>
        <taxon>Craniata</taxon>
        <taxon>Vertebrata</taxon>
        <taxon>Euteleostomi</taxon>
        <taxon>Actinopterygii</taxon>
        <taxon>Neopterygii</taxon>
        <taxon>Teleostei</taxon>
        <taxon>Protacanthopterygii</taxon>
        <taxon>Salmoniformes</taxon>
        <taxon>Salmonidae</taxon>
        <taxon>Salmoninae</taxon>
        <taxon>Oncorhynchus</taxon>
    </lineage>
</organism>
<evidence type="ECO:0000256" key="2">
    <source>
        <dbReference type="SAM" id="MobiDB-lite"/>
    </source>
</evidence>
<dbReference type="EMBL" id="FR905754">
    <property type="protein sequence ID" value="CDQ81400.1"/>
    <property type="molecule type" value="Genomic_DNA"/>
</dbReference>
<sequence length="108" mass="12930">MVRLQQNIEDLKMESGDDTEDEKERSQLIDKQYNTERDKLQKIRLMMAWRNREVAILQRKIDEVPSRAELNQYQKRFIELYGQDSTSQKFGHTYSFKGFSLFGLFSTL</sequence>
<evidence type="ECO:0000259" key="3">
    <source>
        <dbReference type="Pfam" id="PF09762"/>
    </source>
</evidence>
<reference evidence="4" key="1">
    <citation type="journal article" date="2014" name="Nat. Commun.">
        <title>The rainbow trout genome provides novel insights into evolution after whole-genome duplication in vertebrates.</title>
        <authorList>
            <person name="Berthelot C."/>
            <person name="Brunet F."/>
            <person name="Chalopin D."/>
            <person name="Juanchich A."/>
            <person name="Bernard M."/>
            <person name="Noel B."/>
            <person name="Bento P."/>
            <person name="Da Silva C."/>
            <person name="Labadie K."/>
            <person name="Alberti A."/>
            <person name="Aury J.M."/>
            <person name="Louis A."/>
            <person name="Dehais P."/>
            <person name="Bardou P."/>
            <person name="Montfort J."/>
            <person name="Klopp C."/>
            <person name="Cabau C."/>
            <person name="Gaspin C."/>
            <person name="Thorgaard G.H."/>
            <person name="Boussaha M."/>
            <person name="Quillet E."/>
            <person name="Guyomard R."/>
            <person name="Galiana D."/>
            <person name="Bobe J."/>
            <person name="Volff J.N."/>
            <person name="Genet C."/>
            <person name="Wincker P."/>
            <person name="Jaillon O."/>
            <person name="Roest Crollius H."/>
            <person name="Guiguen Y."/>
        </authorList>
    </citation>
    <scope>NUCLEOTIDE SEQUENCE [LARGE SCALE GENOMIC DNA]</scope>
</reference>
<dbReference type="PANTHER" id="PTHR16441">
    <property type="entry name" value="FIDIPIDINE"/>
    <property type="match status" value="1"/>
</dbReference>
<reference evidence="4" key="2">
    <citation type="submission" date="2014-03" db="EMBL/GenBank/DDBJ databases">
        <authorList>
            <person name="Genoscope - CEA"/>
        </authorList>
    </citation>
    <scope>NUCLEOTIDE SEQUENCE</scope>
</reference>
<feature type="domain" description="CCDC93 coiled-coil" evidence="3">
    <location>
        <begin position="1"/>
        <end position="83"/>
    </location>
</feature>